<feature type="transmembrane region" description="Helical" evidence="6">
    <location>
        <begin position="260"/>
        <end position="280"/>
    </location>
</feature>
<reference evidence="7" key="1">
    <citation type="journal article" date="2020" name="Plant Biotechnol. J.">
        <title>The pomegranate (Punica granatum L.) draft genome dissects genetic divergence between soft- and hard-seeded cultivars.</title>
        <authorList>
            <person name="Luo X."/>
            <person name="Li H."/>
            <person name="Wu Z."/>
            <person name="Yao W."/>
            <person name="Zhao P."/>
            <person name="Cao D."/>
            <person name="Yu H."/>
            <person name="Li K."/>
            <person name="Poudel K."/>
            <person name="Zhao D."/>
            <person name="Zhang F."/>
            <person name="Xia X."/>
            <person name="Chen L."/>
            <person name="Wang Q."/>
            <person name="Jing D."/>
            <person name="Cao S."/>
        </authorList>
    </citation>
    <scope>NUCLEOTIDE SEQUENCE [LARGE SCALE GENOMIC DNA]</scope>
    <source>
        <strain evidence="7">cv. Tunisia</strain>
    </source>
</reference>
<gene>
    <name evidence="8" type="primary">LOC116195062</name>
</gene>
<dbReference type="Pfam" id="PF00854">
    <property type="entry name" value="PTR2"/>
    <property type="match status" value="1"/>
</dbReference>
<dbReference type="Proteomes" id="UP000515151">
    <property type="component" value="Chromosome 1"/>
</dbReference>
<keyword evidence="3 6" id="KW-0812">Transmembrane</keyword>
<comment type="subcellular location">
    <subcellularLocation>
        <location evidence="1">Membrane</location>
        <topology evidence="1">Multi-pass membrane protein</topology>
    </subcellularLocation>
</comment>
<evidence type="ECO:0000313" key="8">
    <source>
        <dbReference type="RefSeq" id="XP_031379893.1"/>
    </source>
</evidence>
<feature type="transmembrane region" description="Helical" evidence="6">
    <location>
        <begin position="375"/>
        <end position="393"/>
    </location>
</feature>
<dbReference type="CDD" id="cd17417">
    <property type="entry name" value="MFS_NPF5"/>
    <property type="match status" value="1"/>
</dbReference>
<keyword evidence="4 6" id="KW-1133">Transmembrane helix</keyword>
<dbReference type="InterPro" id="IPR036259">
    <property type="entry name" value="MFS_trans_sf"/>
</dbReference>
<feature type="transmembrane region" description="Helical" evidence="6">
    <location>
        <begin position="233"/>
        <end position="254"/>
    </location>
</feature>
<feature type="transmembrane region" description="Helical" evidence="6">
    <location>
        <begin position="453"/>
        <end position="474"/>
    </location>
</feature>
<evidence type="ECO:0000256" key="4">
    <source>
        <dbReference type="ARBA" id="ARBA00022989"/>
    </source>
</evidence>
<dbReference type="PANTHER" id="PTHR11654">
    <property type="entry name" value="OLIGOPEPTIDE TRANSPORTER-RELATED"/>
    <property type="match status" value="1"/>
</dbReference>
<dbReference type="GeneID" id="116195062"/>
<dbReference type="GO" id="GO:0016020">
    <property type="term" value="C:membrane"/>
    <property type="evidence" value="ECO:0007669"/>
    <property type="project" value="UniProtKB-SubCell"/>
</dbReference>
<evidence type="ECO:0000256" key="5">
    <source>
        <dbReference type="ARBA" id="ARBA00023136"/>
    </source>
</evidence>
<sequence>MQDVKFQEGRHPPPILNLELLSISPTHTYGHMIMGKADDHQKLGEGGGDGYAQDGSVDLKGKPVLRSKTGRWRACSFIVGYEVFERMAYYGIASNLVVYLTKKLHEGTVTSSNNVTNWAGTVWMTPILGAYIADAYLGRYWTFIIASAIYLLGMSLLTLAVSVPQLRPPSCGPGIKEEECDKHASSLQIGIFYCALYIIAMGTGGTKPNISTMGADQFDDFEPKERTQKLSFFNWWMFSIFFGALVSNTFLIYLQDTMGFALGYGLPTLGLAVSILLFVLGTPFYRHKVPSGSPLTRMAQVLVAALRKWNVEVPNEPKELHELSLEDYSSSGTFRIDHSSSLRFLDKAAVKIDSSSPWIVCPVSQVEQTKQMVKMLPVLIVTFIPSTMVAQVSTLFIKQGATLDRSMGPHFEIPPACLTAFVTIFMLISIVLYDRYFVPFIRKYTGNPRGITLLQRMGIGFVLHIIIMVIACSVDKKRLSVAHENNIFQKNQTIPLTIFILLPQFALMGVADTFVEVAKIEFFYDQAPEGMKSLGTAYFTTSLGIGNFLSSFLLKTVERITKNGHRGWILDNLNISHVDYYYAFLAILNSINFLFFLLVAKLFKYNADVSESNRDLSLESFPMKASSMDAPEEQIPSQ</sequence>
<feature type="transmembrane region" description="Helical" evidence="6">
    <location>
        <begin position="140"/>
        <end position="163"/>
    </location>
</feature>
<dbReference type="AlphaFoldDB" id="A0A6P8CGP0"/>
<evidence type="ECO:0000256" key="1">
    <source>
        <dbReference type="ARBA" id="ARBA00004141"/>
    </source>
</evidence>
<reference evidence="8" key="2">
    <citation type="submission" date="2025-08" db="UniProtKB">
        <authorList>
            <consortium name="RefSeq"/>
        </authorList>
    </citation>
    <scope>IDENTIFICATION</scope>
    <source>
        <tissue evidence="8">Leaf</tissue>
    </source>
</reference>
<feature type="transmembrane region" description="Helical" evidence="6">
    <location>
        <begin position="413"/>
        <end position="433"/>
    </location>
</feature>
<keyword evidence="5 6" id="KW-0472">Membrane</keyword>
<dbReference type="InterPro" id="IPR000109">
    <property type="entry name" value="POT_fam"/>
</dbReference>
<keyword evidence="7" id="KW-1185">Reference proteome</keyword>
<organism evidence="7 8">
    <name type="scientific">Punica granatum</name>
    <name type="common">Pomegranate</name>
    <dbReference type="NCBI Taxonomy" id="22663"/>
    <lineage>
        <taxon>Eukaryota</taxon>
        <taxon>Viridiplantae</taxon>
        <taxon>Streptophyta</taxon>
        <taxon>Embryophyta</taxon>
        <taxon>Tracheophyta</taxon>
        <taxon>Spermatophyta</taxon>
        <taxon>Magnoliopsida</taxon>
        <taxon>eudicotyledons</taxon>
        <taxon>Gunneridae</taxon>
        <taxon>Pentapetalae</taxon>
        <taxon>rosids</taxon>
        <taxon>malvids</taxon>
        <taxon>Myrtales</taxon>
        <taxon>Lythraceae</taxon>
        <taxon>Punica</taxon>
    </lineage>
</organism>
<dbReference type="Gene3D" id="1.20.1250.20">
    <property type="entry name" value="MFS general substrate transporter like domains"/>
    <property type="match status" value="1"/>
</dbReference>
<dbReference type="GO" id="GO:0042937">
    <property type="term" value="F:tripeptide transmembrane transporter activity"/>
    <property type="evidence" value="ECO:0007669"/>
    <property type="project" value="InterPro"/>
</dbReference>
<evidence type="ECO:0000256" key="2">
    <source>
        <dbReference type="ARBA" id="ARBA00005982"/>
    </source>
</evidence>
<feature type="transmembrane region" description="Helical" evidence="6">
    <location>
        <begin position="536"/>
        <end position="554"/>
    </location>
</feature>
<name>A0A6P8CGP0_PUNGR</name>
<dbReference type="RefSeq" id="XP_031379893.1">
    <property type="nucleotide sequence ID" value="XM_031524033.1"/>
</dbReference>
<proteinExistence type="inferred from homology"/>
<dbReference type="InterPro" id="IPR044739">
    <property type="entry name" value="NRT1/PTR"/>
</dbReference>
<dbReference type="SUPFAM" id="SSF103473">
    <property type="entry name" value="MFS general substrate transporter"/>
    <property type="match status" value="1"/>
</dbReference>
<protein>
    <submittedName>
        <fullName evidence="8">Protein NRT1/ PTR FAMILY 5.2-like</fullName>
    </submittedName>
</protein>
<accession>A0A6P8CGP0</accession>
<comment type="similarity">
    <text evidence="2">Belongs to the major facilitator superfamily. Proton-dependent oligopeptide transporter (POT/PTR) (TC 2.A.17) family.</text>
</comment>
<feature type="transmembrane region" description="Helical" evidence="6">
    <location>
        <begin position="494"/>
        <end position="515"/>
    </location>
</feature>
<dbReference type="OrthoDB" id="8904098at2759"/>
<evidence type="ECO:0000256" key="3">
    <source>
        <dbReference type="ARBA" id="ARBA00022692"/>
    </source>
</evidence>
<dbReference type="GO" id="GO:0071916">
    <property type="term" value="F:dipeptide transmembrane transporter activity"/>
    <property type="evidence" value="ECO:0007669"/>
    <property type="project" value="InterPro"/>
</dbReference>
<evidence type="ECO:0000313" key="7">
    <source>
        <dbReference type="Proteomes" id="UP000515151"/>
    </source>
</evidence>
<evidence type="ECO:0000256" key="6">
    <source>
        <dbReference type="SAM" id="Phobius"/>
    </source>
</evidence>
<feature type="transmembrane region" description="Helical" evidence="6">
    <location>
        <begin position="183"/>
        <end position="203"/>
    </location>
</feature>
<feature type="transmembrane region" description="Helical" evidence="6">
    <location>
        <begin position="580"/>
        <end position="600"/>
    </location>
</feature>